<evidence type="ECO:0000313" key="24">
    <source>
        <dbReference type="Proteomes" id="UP000694395"/>
    </source>
</evidence>
<dbReference type="Gene3D" id="1.10.510.10">
    <property type="entry name" value="Transferase(Phosphotransferase) domain 1"/>
    <property type="match status" value="1"/>
</dbReference>
<feature type="binding site" evidence="18">
    <location>
        <position position="379"/>
    </location>
    <ligand>
        <name>ATP</name>
        <dbReference type="ChEBI" id="CHEBI:30616"/>
    </ligand>
</feature>
<dbReference type="InterPro" id="IPR036860">
    <property type="entry name" value="SH2_dom_sf"/>
</dbReference>
<dbReference type="SUPFAM" id="SSF50729">
    <property type="entry name" value="PH domain-like"/>
    <property type="match status" value="1"/>
</dbReference>
<keyword evidence="14" id="KW-0449">Lipoprotein</keyword>
<comment type="cofactor">
    <cofactor evidence="1">
        <name>Zn(2+)</name>
        <dbReference type="ChEBI" id="CHEBI:29105"/>
    </cofactor>
</comment>
<dbReference type="InterPro" id="IPR036028">
    <property type="entry name" value="SH3-like_dom_sf"/>
</dbReference>
<evidence type="ECO:0000256" key="2">
    <source>
        <dbReference type="ARBA" id="ARBA00022443"/>
    </source>
</evidence>
<dbReference type="PROSITE" id="PS00107">
    <property type="entry name" value="PROTEIN_KINASE_ATP"/>
    <property type="match status" value="1"/>
</dbReference>
<evidence type="ECO:0000256" key="7">
    <source>
        <dbReference type="ARBA" id="ARBA00022741"/>
    </source>
</evidence>
<comment type="similarity">
    <text evidence="19">Belongs to the protein kinase superfamily. Tyr protein kinase family.</text>
</comment>
<dbReference type="Pfam" id="PF00169">
    <property type="entry name" value="PH"/>
    <property type="match status" value="1"/>
</dbReference>
<dbReference type="InterPro" id="IPR001849">
    <property type="entry name" value="PH_domain"/>
</dbReference>
<reference evidence="23" key="1">
    <citation type="submission" date="2020-07" db="EMBL/GenBank/DDBJ databases">
        <title>A long reads based de novo assembly of the rainbow trout Arlee double haploid line genome.</title>
        <authorList>
            <person name="Gao G."/>
            <person name="Palti Y."/>
        </authorList>
    </citation>
    <scope>NUCLEOTIDE SEQUENCE [LARGE SCALE GENOMIC DNA]</scope>
</reference>
<evidence type="ECO:0000256" key="1">
    <source>
        <dbReference type="ARBA" id="ARBA00001947"/>
    </source>
</evidence>
<keyword evidence="7 18" id="KW-0547">Nucleotide-binding</keyword>
<dbReference type="PANTHER" id="PTHR24418">
    <property type="entry name" value="TYROSINE-PROTEIN KINASE"/>
    <property type="match status" value="1"/>
</dbReference>
<protein>
    <recommendedName>
        <fullName evidence="19">Tyrosine-protein kinase</fullName>
        <ecNumber evidence="19">2.7.10.2</ecNumber>
    </recommendedName>
</protein>
<evidence type="ECO:0000256" key="4">
    <source>
        <dbReference type="ARBA" id="ARBA00022679"/>
    </source>
</evidence>
<dbReference type="PROSITE" id="PS50001">
    <property type="entry name" value="SH2"/>
    <property type="match status" value="1"/>
</dbReference>
<evidence type="ECO:0000256" key="15">
    <source>
        <dbReference type="ARBA" id="ARBA00051245"/>
    </source>
</evidence>
<dbReference type="InterPro" id="IPR011009">
    <property type="entry name" value="Kinase-like_dom_sf"/>
</dbReference>
<keyword evidence="13 19" id="KW-0829">Tyrosine-protein kinase</keyword>
<evidence type="ECO:0000256" key="16">
    <source>
        <dbReference type="PROSITE-ProRule" id="PRU00191"/>
    </source>
</evidence>
<dbReference type="EC" id="2.7.10.2" evidence="19"/>
<keyword evidence="4 19" id="KW-0808">Transferase</keyword>
<comment type="catalytic activity">
    <reaction evidence="15 19">
        <text>L-tyrosyl-[protein] + ATP = O-phospho-L-tyrosyl-[protein] + ADP + H(+)</text>
        <dbReference type="Rhea" id="RHEA:10596"/>
        <dbReference type="Rhea" id="RHEA-COMP:10136"/>
        <dbReference type="Rhea" id="RHEA-COMP:20101"/>
        <dbReference type="ChEBI" id="CHEBI:15378"/>
        <dbReference type="ChEBI" id="CHEBI:30616"/>
        <dbReference type="ChEBI" id="CHEBI:46858"/>
        <dbReference type="ChEBI" id="CHEBI:61978"/>
        <dbReference type="ChEBI" id="CHEBI:456216"/>
        <dbReference type="EC" id="2.7.10.2"/>
    </reaction>
</comment>
<organism evidence="23 24">
    <name type="scientific">Oncorhynchus mykiss</name>
    <name type="common">Rainbow trout</name>
    <name type="synonym">Salmo gairdneri</name>
    <dbReference type="NCBI Taxonomy" id="8022"/>
    <lineage>
        <taxon>Eukaryota</taxon>
        <taxon>Metazoa</taxon>
        <taxon>Chordata</taxon>
        <taxon>Craniata</taxon>
        <taxon>Vertebrata</taxon>
        <taxon>Euteleostomi</taxon>
        <taxon>Actinopterygii</taxon>
        <taxon>Neopterygii</taxon>
        <taxon>Teleostei</taxon>
        <taxon>Protacanthopterygii</taxon>
        <taxon>Salmoniformes</taxon>
        <taxon>Salmonidae</taxon>
        <taxon>Salmoninae</taxon>
        <taxon>Oncorhynchus</taxon>
    </lineage>
</organism>
<dbReference type="Ensembl" id="ENSOMYT00000137353.1">
    <property type="protein sequence ID" value="ENSOMYP00000137267.1"/>
    <property type="gene ID" value="ENSOMYG00000068538.1"/>
</dbReference>
<dbReference type="SUPFAM" id="SSF56112">
    <property type="entry name" value="Protein kinase-like (PK-like)"/>
    <property type="match status" value="1"/>
</dbReference>
<evidence type="ECO:0000256" key="12">
    <source>
        <dbReference type="ARBA" id="ARBA00022999"/>
    </source>
</evidence>
<dbReference type="SUPFAM" id="SSF50044">
    <property type="entry name" value="SH3-domain"/>
    <property type="match status" value="1"/>
</dbReference>
<dbReference type="InterPro" id="IPR000980">
    <property type="entry name" value="SH2"/>
</dbReference>
<dbReference type="PRINTS" id="PR00401">
    <property type="entry name" value="SH2DOMAIN"/>
</dbReference>
<feature type="domain" description="Protein kinase" evidence="22">
    <location>
        <begin position="351"/>
        <end position="604"/>
    </location>
</feature>
<dbReference type="GeneTree" id="ENSGT00940000155951"/>
<keyword evidence="5" id="KW-0519">Myristate</keyword>
<dbReference type="PROSITE" id="PS50011">
    <property type="entry name" value="PROTEIN_KINASE_DOM"/>
    <property type="match status" value="1"/>
</dbReference>
<evidence type="ECO:0000256" key="19">
    <source>
        <dbReference type="RuleBase" id="RU362096"/>
    </source>
</evidence>
<dbReference type="Pfam" id="PF00779">
    <property type="entry name" value="BTK"/>
    <property type="match status" value="1"/>
</dbReference>
<accession>A0A8K9XPZ0</accession>
<dbReference type="Pfam" id="PF00018">
    <property type="entry name" value="SH3_1"/>
    <property type="match status" value="1"/>
</dbReference>
<evidence type="ECO:0000256" key="14">
    <source>
        <dbReference type="ARBA" id="ARBA00023288"/>
    </source>
</evidence>
<dbReference type="InterPro" id="IPR008266">
    <property type="entry name" value="Tyr_kinase_AS"/>
</dbReference>
<evidence type="ECO:0000259" key="22">
    <source>
        <dbReference type="PROSITE" id="PS50011"/>
    </source>
</evidence>
<dbReference type="InterPro" id="IPR017441">
    <property type="entry name" value="Protein_kinase_ATP_BS"/>
</dbReference>
<sequence>MSADPLLEETLMKRSQQKRLTSPLNYKERVFVLTKTKLTYYEFRAEKKFKKGSIDLQKVRCVEIVKNGGGVVTCQNKYPFQVVYDSGTLYVFAPTSESRNIWVQIIKEEIKENSVIVAKFHPQFWLEGVWLCCRQTEKLAPGCEKYNLFGDSKICILSFTRSEFRNEEEEQQEVVIALYDFNGPEPHDLTLTKGGEYLILEKCDINWYKARNQYGSVPCVCVCVCVWCVWYSKHVNRVKAEELLRREDKEGGFMVRDSSNPGTYTVSLYAKSAGGAVIRHYHIRETEGCPRQFYLTEKHLFTLIPDLIEYHNHNAAGLVARLRYPVGQKDGLAPSTAGFSYEKWEINPVELTFMKELGCGQFGVVRLGKWRAQHKVAIKAIREGAMYEEDFIEEAKVMMRLSHPKLVQLYGVCTHQKPIYIVSEFMELGCLLNHIRQRRNTFSPGSLLSICQDVSEGMEHLEANGFIHRDLAARNCLVNDALVVKVSDFGMARYVLDDQYTSSSGSKFPVKWSPPEVFNFCKYSSKSDVWSFGVLMWEVFTEGKMPFEHNPNHEVVMRVSQGHRLYRPRMNSACSLNLVLVPFCEFLFGGRTSDLPTIKGSITS</sequence>
<keyword evidence="9 19" id="KW-0418">Kinase</keyword>
<keyword evidence="24" id="KW-1185">Reference proteome</keyword>
<dbReference type="InterPro" id="IPR000719">
    <property type="entry name" value="Prot_kinase_dom"/>
</dbReference>
<proteinExistence type="inferred from homology"/>
<name>A0A8K9XPZ0_ONCMY</name>
<keyword evidence="11 18" id="KW-0067">ATP-binding</keyword>
<dbReference type="Gene3D" id="2.30.30.40">
    <property type="entry name" value="SH3 Domains"/>
    <property type="match status" value="1"/>
</dbReference>
<evidence type="ECO:0000256" key="5">
    <source>
        <dbReference type="ARBA" id="ARBA00022707"/>
    </source>
</evidence>
<dbReference type="Gene3D" id="3.30.505.10">
    <property type="entry name" value="SH2 domain"/>
    <property type="match status" value="1"/>
</dbReference>
<evidence type="ECO:0000259" key="21">
    <source>
        <dbReference type="PROSITE" id="PS50003"/>
    </source>
</evidence>
<keyword evidence="8 17" id="KW-0863">Zinc-finger</keyword>
<dbReference type="AlphaFoldDB" id="A0A8K9XPZ0"/>
<dbReference type="GO" id="GO:0005524">
    <property type="term" value="F:ATP binding"/>
    <property type="evidence" value="ECO:0007669"/>
    <property type="project" value="UniProtKB-UniRule"/>
</dbReference>
<dbReference type="Pfam" id="PF07714">
    <property type="entry name" value="PK_Tyr_Ser-Thr"/>
    <property type="match status" value="1"/>
</dbReference>
<dbReference type="GO" id="GO:0004715">
    <property type="term" value="F:non-membrane spanning protein tyrosine kinase activity"/>
    <property type="evidence" value="ECO:0007669"/>
    <property type="project" value="UniProtKB-EC"/>
</dbReference>
<dbReference type="PRINTS" id="PR00109">
    <property type="entry name" value="TYRKINASE"/>
</dbReference>
<dbReference type="SMART" id="SM00233">
    <property type="entry name" value="PH"/>
    <property type="match status" value="1"/>
</dbReference>
<dbReference type="InterPro" id="IPR001452">
    <property type="entry name" value="SH3_domain"/>
</dbReference>
<reference evidence="23" key="2">
    <citation type="submission" date="2025-08" db="UniProtKB">
        <authorList>
            <consortium name="Ensembl"/>
        </authorList>
    </citation>
    <scope>IDENTIFICATION</scope>
</reference>
<evidence type="ECO:0000256" key="18">
    <source>
        <dbReference type="PROSITE-ProRule" id="PRU10141"/>
    </source>
</evidence>
<dbReference type="GO" id="GO:0035556">
    <property type="term" value="P:intracellular signal transduction"/>
    <property type="evidence" value="ECO:0007669"/>
    <property type="project" value="InterPro"/>
</dbReference>
<dbReference type="SMART" id="SM00219">
    <property type="entry name" value="TyrKc"/>
    <property type="match status" value="1"/>
</dbReference>
<dbReference type="GO" id="GO:0005829">
    <property type="term" value="C:cytosol"/>
    <property type="evidence" value="ECO:0007669"/>
    <property type="project" value="UniProtKB-ARBA"/>
</dbReference>
<dbReference type="InterPro" id="IPR001562">
    <property type="entry name" value="Znf_Btk_motif"/>
</dbReference>
<dbReference type="SMART" id="SM00252">
    <property type="entry name" value="SH2"/>
    <property type="match status" value="1"/>
</dbReference>
<dbReference type="Pfam" id="PF00017">
    <property type="entry name" value="SH2"/>
    <property type="match status" value="1"/>
</dbReference>
<dbReference type="InterPro" id="IPR001245">
    <property type="entry name" value="Ser-Thr/Tyr_kinase_cat_dom"/>
</dbReference>
<dbReference type="Proteomes" id="UP000694395">
    <property type="component" value="Chromosome 21"/>
</dbReference>
<dbReference type="FunFam" id="3.30.200.20:FF:000053">
    <property type="entry name" value="Tyrosine-protein kinase"/>
    <property type="match status" value="1"/>
</dbReference>
<dbReference type="InterPro" id="IPR020635">
    <property type="entry name" value="Tyr_kinase_cat_dom"/>
</dbReference>
<keyword evidence="3" id="KW-0597">Phosphoprotein</keyword>
<evidence type="ECO:0000256" key="11">
    <source>
        <dbReference type="ARBA" id="ARBA00022840"/>
    </source>
</evidence>
<dbReference type="InterPro" id="IPR050198">
    <property type="entry name" value="Non-receptor_tyrosine_kinases"/>
</dbReference>
<evidence type="ECO:0000256" key="9">
    <source>
        <dbReference type="ARBA" id="ARBA00022777"/>
    </source>
</evidence>
<dbReference type="PROSITE" id="PS51113">
    <property type="entry name" value="ZF_BTK"/>
    <property type="match status" value="1"/>
</dbReference>
<evidence type="ECO:0000256" key="17">
    <source>
        <dbReference type="PROSITE-ProRule" id="PRU00432"/>
    </source>
</evidence>
<dbReference type="InterPro" id="IPR011993">
    <property type="entry name" value="PH-like_dom_sf"/>
</dbReference>
<keyword evidence="2" id="KW-0728">SH3 domain</keyword>
<dbReference type="SMART" id="SM00326">
    <property type="entry name" value="SH3"/>
    <property type="match status" value="1"/>
</dbReference>
<evidence type="ECO:0000256" key="8">
    <source>
        <dbReference type="ARBA" id="ARBA00022771"/>
    </source>
</evidence>
<evidence type="ECO:0000256" key="3">
    <source>
        <dbReference type="ARBA" id="ARBA00022553"/>
    </source>
</evidence>
<keyword evidence="10" id="KW-0862">Zinc</keyword>
<keyword evidence="12 16" id="KW-0727">SH2 domain</keyword>
<evidence type="ECO:0000313" key="23">
    <source>
        <dbReference type="Ensembl" id="ENSOMYP00000137267.1"/>
    </source>
</evidence>
<evidence type="ECO:0000256" key="13">
    <source>
        <dbReference type="ARBA" id="ARBA00023137"/>
    </source>
</evidence>
<dbReference type="SUPFAM" id="SSF55550">
    <property type="entry name" value="SH2 domain"/>
    <property type="match status" value="1"/>
</dbReference>
<dbReference type="PROSITE" id="PS50003">
    <property type="entry name" value="PH_DOMAIN"/>
    <property type="match status" value="1"/>
</dbReference>
<dbReference type="PROSITE" id="PS00109">
    <property type="entry name" value="PROTEIN_KINASE_TYR"/>
    <property type="match status" value="1"/>
</dbReference>
<evidence type="ECO:0000256" key="10">
    <source>
        <dbReference type="ARBA" id="ARBA00022833"/>
    </source>
</evidence>
<dbReference type="FunFam" id="1.10.510.10:FF:000052">
    <property type="entry name" value="Tyrosine-protein kinase"/>
    <property type="match status" value="1"/>
</dbReference>
<feature type="domain" description="PH" evidence="21">
    <location>
        <begin position="4"/>
        <end position="111"/>
    </location>
</feature>
<keyword evidence="6" id="KW-0479">Metal-binding</keyword>
<dbReference type="Gene3D" id="2.30.29.30">
    <property type="entry name" value="Pleckstrin-homology domain (PH domain)/Phosphotyrosine-binding domain (PTB)"/>
    <property type="match status" value="1"/>
</dbReference>
<feature type="domain" description="SH2" evidence="20">
    <location>
        <begin position="230"/>
        <end position="326"/>
    </location>
</feature>
<dbReference type="GO" id="GO:0008270">
    <property type="term" value="F:zinc ion binding"/>
    <property type="evidence" value="ECO:0007669"/>
    <property type="project" value="UniProtKB-KW"/>
</dbReference>
<dbReference type="SMART" id="SM00107">
    <property type="entry name" value="BTK"/>
    <property type="match status" value="1"/>
</dbReference>
<evidence type="ECO:0000259" key="20">
    <source>
        <dbReference type="PROSITE" id="PS50001"/>
    </source>
</evidence>
<dbReference type="CDD" id="cd01238">
    <property type="entry name" value="PH_Btk"/>
    <property type="match status" value="1"/>
</dbReference>
<evidence type="ECO:0000256" key="6">
    <source>
        <dbReference type="ARBA" id="ARBA00022723"/>
    </source>
</evidence>
<reference evidence="23" key="3">
    <citation type="submission" date="2025-09" db="UniProtKB">
        <authorList>
            <consortium name="Ensembl"/>
        </authorList>
    </citation>
    <scope>IDENTIFICATION</scope>
</reference>